<keyword evidence="3 6" id="KW-0812">Transmembrane</keyword>
<comment type="caution">
    <text evidence="8">The sequence shown here is derived from an EMBL/GenBank/DDBJ whole genome shotgun (WGS) entry which is preliminary data.</text>
</comment>
<keyword evidence="5 6" id="KW-0472">Membrane</keyword>
<evidence type="ECO:0000256" key="1">
    <source>
        <dbReference type="ARBA" id="ARBA00004651"/>
    </source>
</evidence>
<dbReference type="InterPro" id="IPR050545">
    <property type="entry name" value="Mycobact_MmpL"/>
</dbReference>
<dbReference type="Gene3D" id="1.20.1640.10">
    <property type="entry name" value="Multidrug efflux transporter AcrB transmembrane domain"/>
    <property type="match status" value="2"/>
</dbReference>
<dbReference type="InterPro" id="IPR004869">
    <property type="entry name" value="MMPL_dom"/>
</dbReference>
<sequence>MVKIGKKIVKYRVVILILGFLLLIPSALGYFKTRVNYDILYYLPDNIETMKGQDILMKDFGKGAFAMEVVEGMNTKEVSDVKKKIEGVDGVAEVIWYDSLADTSLPINMLPDKLKEVFNTDNATLMAIFFDDTTSADSTMDAITEIRQITNKQCYLSSMSAVVTDIKALSEKETPVYVLIAVILTCIVLSIFMDCWILPVFFMLSIGMAIIYNMGSNYFLGEISYITKALSAVLQLGVTMDYSIFLWHSYQENQQRFPGEKERAMAHAISNTFSSVVGSSITTVAGFIALCFMSFTLGKDLGIVMAKGVVFGVLSCVTILPSFILVFDKAIQKTTHRSVMPSMEKPARFITKHFKIFVAAFLIILFPALWGYSHAQVYYNLDATLPKTLDSIKANDKLSQEFDMNATHMVLADASLSSKDAKAMLAEMQDVKGVKFALGLDSLLGSAIPRDMIPGEVTEALQKGDWQLILVQSEYKVATDQVNKQCTELNKIIKKYDSSAMLIGEAPCTKDLITITDKDFKVVSAISIIAIFLIIAIVFKSFALPVILVSVIEFAIFINLGIPFYTGVKMPFIASIVIGTIQLGATVDYAILMTTRYKKERGKGKSKQESIQIALSTSISSVIVSALGFFAATFGVGLYSDIDMISALCTLMARGAIISMVTVIFILPSMLMVFDKVICATTMGMKLKLKHAALQANANS</sequence>
<comment type="subcellular location">
    <subcellularLocation>
        <location evidence="1">Cell membrane</location>
        <topology evidence="1">Multi-pass membrane protein</topology>
    </subcellularLocation>
</comment>
<name>A0ABS8DJM2_9FIRM</name>
<keyword evidence="9" id="KW-1185">Reference proteome</keyword>
<evidence type="ECO:0000313" key="9">
    <source>
        <dbReference type="Proteomes" id="UP001299546"/>
    </source>
</evidence>
<gene>
    <name evidence="8" type="ORF">LIZ65_11690</name>
</gene>
<evidence type="ECO:0000256" key="4">
    <source>
        <dbReference type="ARBA" id="ARBA00022989"/>
    </source>
</evidence>
<dbReference type="InterPro" id="IPR000731">
    <property type="entry name" value="SSD"/>
</dbReference>
<keyword evidence="2" id="KW-1003">Cell membrane</keyword>
<evidence type="ECO:0000313" key="8">
    <source>
        <dbReference type="EMBL" id="MCB7387954.1"/>
    </source>
</evidence>
<keyword evidence="4 6" id="KW-1133">Transmembrane helix</keyword>
<organism evidence="8 9">
    <name type="scientific">Bariatricus massiliensis</name>
    <dbReference type="NCBI Taxonomy" id="1745713"/>
    <lineage>
        <taxon>Bacteria</taxon>
        <taxon>Bacillati</taxon>
        <taxon>Bacillota</taxon>
        <taxon>Clostridia</taxon>
        <taxon>Lachnospirales</taxon>
        <taxon>Lachnospiraceae</taxon>
        <taxon>Bariatricus</taxon>
    </lineage>
</organism>
<protein>
    <submittedName>
        <fullName evidence="8">MMPL family transporter</fullName>
    </submittedName>
</protein>
<reference evidence="8 9" key="1">
    <citation type="submission" date="2021-10" db="EMBL/GenBank/DDBJ databases">
        <title>Collection of gut derived symbiotic bacterial strains cultured from healthy donors.</title>
        <authorList>
            <person name="Lin H."/>
            <person name="Littmann E."/>
            <person name="Kohout C."/>
            <person name="Pamer E.G."/>
        </authorList>
    </citation>
    <scope>NUCLEOTIDE SEQUENCE [LARGE SCALE GENOMIC DNA]</scope>
    <source>
        <strain evidence="8 9">DFI.1.165</strain>
    </source>
</reference>
<evidence type="ECO:0000256" key="6">
    <source>
        <dbReference type="SAM" id="Phobius"/>
    </source>
</evidence>
<feature type="transmembrane region" description="Helical" evidence="6">
    <location>
        <begin position="353"/>
        <end position="372"/>
    </location>
</feature>
<evidence type="ECO:0000256" key="3">
    <source>
        <dbReference type="ARBA" id="ARBA00022692"/>
    </source>
</evidence>
<feature type="domain" description="SSD" evidence="7">
    <location>
        <begin position="542"/>
        <end position="673"/>
    </location>
</feature>
<accession>A0ABS8DJM2</accession>
<feature type="transmembrane region" description="Helical" evidence="6">
    <location>
        <begin position="301"/>
        <end position="327"/>
    </location>
</feature>
<feature type="transmembrane region" description="Helical" evidence="6">
    <location>
        <begin position="176"/>
        <end position="193"/>
    </location>
</feature>
<dbReference type="EMBL" id="JAJCIS010000007">
    <property type="protein sequence ID" value="MCB7387954.1"/>
    <property type="molecule type" value="Genomic_DNA"/>
</dbReference>
<feature type="transmembrane region" description="Helical" evidence="6">
    <location>
        <begin position="200"/>
        <end position="219"/>
    </location>
</feature>
<evidence type="ECO:0000256" key="2">
    <source>
        <dbReference type="ARBA" id="ARBA00022475"/>
    </source>
</evidence>
<feature type="transmembrane region" description="Helical" evidence="6">
    <location>
        <begin position="520"/>
        <end position="539"/>
    </location>
</feature>
<feature type="transmembrane region" description="Helical" evidence="6">
    <location>
        <begin position="546"/>
        <end position="566"/>
    </location>
</feature>
<feature type="transmembrane region" description="Helical" evidence="6">
    <location>
        <begin position="613"/>
        <end position="639"/>
    </location>
</feature>
<dbReference type="Proteomes" id="UP001299546">
    <property type="component" value="Unassembled WGS sequence"/>
</dbReference>
<dbReference type="Pfam" id="PF03176">
    <property type="entry name" value="MMPL"/>
    <property type="match status" value="2"/>
</dbReference>
<feature type="transmembrane region" description="Helical" evidence="6">
    <location>
        <begin position="572"/>
        <end position="592"/>
    </location>
</feature>
<feature type="transmembrane region" description="Helical" evidence="6">
    <location>
        <begin position="268"/>
        <end position="295"/>
    </location>
</feature>
<proteinExistence type="predicted"/>
<dbReference type="PANTHER" id="PTHR33406:SF13">
    <property type="entry name" value="MEMBRANE PROTEIN YDFJ"/>
    <property type="match status" value="1"/>
</dbReference>
<evidence type="ECO:0000259" key="7">
    <source>
        <dbReference type="PROSITE" id="PS50156"/>
    </source>
</evidence>
<dbReference type="RefSeq" id="WP_066733148.1">
    <property type="nucleotide sequence ID" value="NZ_JAJCIQ010000008.1"/>
</dbReference>
<dbReference type="PANTHER" id="PTHR33406">
    <property type="entry name" value="MEMBRANE PROTEIN MJ1562-RELATED"/>
    <property type="match status" value="1"/>
</dbReference>
<feature type="transmembrane region" description="Helical" evidence="6">
    <location>
        <begin position="645"/>
        <end position="667"/>
    </location>
</feature>
<evidence type="ECO:0000256" key="5">
    <source>
        <dbReference type="ARBA" id="ARBA00023136"/>
    </source>
</evidence>
<dbReference type="SUPFAM" id="SSF82866">
    <property type="entry name" value="Multidrug efflux transporter AcrB transmembrane domain"/>
    <property type="match status" value="2"/>
</dbReference>
<dbReference type="PROSITE" id="PS50156">
    <property type="entry name" value="SSD"/>
    <property type="match status" value="1"/>
</dbReference>